<dbReference type="EMBL" id="FMZB01000001">
    <property type="protein sequence ID" value="SDC18712.1"/>
    <property type="molecule type" value="Genomic_DNA"/>
</dbReference>
<accession>A0A1G6JIU7</accession>
<sequence>MSKHLRFSNIGYNGGVFKLMTVEPMFLDGKPFTAVTVKLPKTTLLIVSNDVGYIMCGALDVDLLNDKLADRKIISGRAVGVKTIEQLLSAPLEKVTDASAAYGWKPGITGREALLLLP</sequence>
<dbReference type="InterPro" id="IPR014931">
    <property type="entry name" value="DUF1805"/>
</dbReference>
<evidence type="ECO:0000313" key="1">
    <source>
        <dbReference type="EMBL" id="SDC18712.1"/>
    </source>
</evidence>
<gene>
    <name evidence="1" type="ORF">SAMN05421663_101608</name>
</gene>
<protein>
    <submittedName>
        <fullName evidence="1">Uncharacterized protein YunC, DUF1805 family</fullName>
    </submittedName>
</protein>
<evidence type="ECO:0000313" key="2">
    <source>
        <dbReference type="Proteomes" id="UP000198666"/>
    </source>
</evidence>
<dbReference type="AlphaFoldDB" id="A0A1G6JIU7"/>
<reference evidence="2" key="1">
    <citation type="submission" date="2016-10" db="EMBL/GenBank/DDBJ databases">
        <authorList>
            <person name="Varghese N."/>
            <person name="Submissions S."/>
        </authorList>
    </citation>
    <scope>NUCLEOTIDE SEQUENCE [LARGE SCALE GENOMIC DNA]</scope>
    <source>
        <strain evidence="2">DSM 21620</strain>
    </source>
</reference>
<dbReference type="STRING" id="361279.SAMN05421663_101608"/>
<name>A0A1G6JIU7_9BACI</name>
<dbReference type="InterPro" id="IPR036493">
    <property type="entry name" value="YunC_sf"/>
</dbReference>
<dbReference type="Proteomes" id="UP000198666">
    <property type="component" value="Unassembled WGS sequence"/>
</dbReference>
<dbReference type="Gene3D" id="3.30.1980.10">
    <property type="entry name" value="Hypothetical protein YunC"/>
    <property type="match status" value="1"/>
</dbReference>
<keyword evidence="2" id="KW-1185">Reference proteome</keyword>
<dbReference type="Pfam" id="PF08827">
    <property type="entry name" value="DUF1805"/>
    <property type="match status" value="1"/>
</dbReference>
<dbReference type="SUPFAM" id="SSF102891">
    <property type="entry name" value="Hypothetical protein Ta1206"/>
    <property type="match status" value="1"/>
</dbReference>
<organism evidence="1 2">
    <name type="scientific">Terribacillus halophilus</name>
    <dbReference type="NCBI Taxonomy" id="361279"/>
    <lineage>
        <taxon>Bacteria</taxon>
        <taxon>Bacillati</taxon>
        <taxon>Bacillota</taxon>
        <taxon>Bacilli</taxon>
        <taxon>Bacillales</taxon>
        <taxon>Bacillaceae</taxon>
        <taxon>Terribacillus</taxon>
    </lineage>
</organism>
<proteinExistence type="predicted"/>